<reference evidence="1" key="1">
    <citation type="submission" date="2021-02" db="EMBL/GenBank/DDBJ databases">
        <title>The CRISPR/cas machinery reduction and long-range gene transfer in the hot spring cyanobacterium Synechococcus.</title>
        <authorList>
            <person name="Dvorak P."/>
            <person name="Jahodarova E."/>
            <person name="Hasler P."/>
            <person name="Poulickova A."/>
        </authorList>
    </citation>
    <scope>NUCLEOTIDE SEQUENCE</scope>
    <source>
        <strain evidence="1">Rupite</strain>
    </source>
</reference>
<evidence type="ECO:0000313" key="2">
    <source>
        <dbReference type="Proteomes" id="UP000830835"/>
    </source>
</evidence>
<comment type="caution">
    <text evidence="1">The sequence shown here is derived from an EMBL/GenBank/DDBJ whole genome shotgun (WGS) entry which is preliminary data.</text>
</comment>
<organism evidence="1 2">
    <name type="scientific">Thermostichus vulcanus str. 'Rupite'</name>
    <dbReference type="NCBI Taxonomy" id="2813851"/>
    <lineage>
        <taxon>Bacteria</taxon>
        <taxon>Bacillati</taxon>
        <taxon>Cyanobacteriota</taxon>
        <taxon>Cyanophyceae</taxon>
        <taxon>Thermostichales</taxon>
        <taxon>Thermostichaceae</taxon>
        <taxon>Thermostichus</taxon>
    </lineage>
</organism>
<dbReference type="EMBL" id="JAFIRA010000039">
    <property type="protein sequence ID" value="MCJ2543865.1"/>
    <property type="molecule type" value="Genomic_DNA"/>
</dbReference>
<name>A0ABT0CEU2_THEVL</name>
<evidence type="ECO:0000313" key="1">
    <source>
        <dbReference type="EMBL" id="MCJ2543865.1"/>
    </source>
</evidence>
<dbReference type="Gene3D" id="3.40.1410.10">
    <property type="entry name" value="Chorismate lyase-like"/>
    <property type="match status" value="1"/>
</dbReference>
<proteinExistence type="predicted"/>
<dbReference type="InterPro" id="IPR002800">
    <property type="entry name" value="Rv2949c-like"/>
</dbReference>
<keyword evidence="2" id="KW-1185">Reference proteome</keyword>
<dbReference type="SUPFAM" id="SSF64288">
    <property type="entry name" value="Chorismate lyase-like"/>
    <property type="match status" value="1"/>
</dbReference>
<sequence>MVEVDPLLRLLLLGDGFTTRNLATLTQEPIQAHLLDTGPVDLWAQQSTIPKSMQRLTKDLARLGSPLMRRRVWLSGATSQQPLLYATSWWNPDHLAHHLPNPENPIGQNLIQERLETFRELRRLYCGQADPIAQLLGCPGPFWARHYLLLHKGEPLTVIYEVFSPRLSTQGIQRRTAAVTEAATCGSDWALAEMR</sequence>
<dbReference type="InterPro" id="IPR028978">
    <property type="entry name" value="Chorismate_lyase_/UTRA_dom_sf"/>
</dbReference>
<accession>A0ABT0CEU2</accession>
<gene>
    <name evidence="1" type="ORF">JX360_13300</name>
</gene>
<dbReference type="Proteomes" id="UP000830835">
    <property type="component" value="Unassembled WGS sequence"/>
</dbReference>
<protein>
    <submittedName>
        <fullName evidence="1">DUF98 domain-containing protein</fullName>
    </submittedName>
</protein>
<dbReference type="Pfam" id="PF01947">
    <property type="entry name" value="Rv2949c-like"/>
    <property type="match status" value="1"/>
</dbReference>